<dbReference type="Proteomes" id="UP001281761">
    <property type="component" value="Unassembled WGS sequence"/>
</dbReference>
<keyword evidence="1" id="KW-0472">Membrane</keyword>
<evidence type="ECO:0000256" key="1">
    <source>
        <dbReference type="SAM" id="Phobius"/>
    </source>
</evidence>
<proteinExistence type="predicted"/>
<feature type="transmembrane region" description="Helical" evidence="1">
    <location>
        <begin position="155"/>
        <end position="175"/>
    </location>
</feature>
<protein>
    <recommendedName>
        <fullName evidence="4">DUF805 domain-containing protein</fullName>
    </recommendedName>
</protein>
<keyword evidence="1" id="KW-1133">Transmembrane helix</keyword>
<evidence type="ECO:0008006" key="4">
    <source>
        <dbReference type="Google" id="ProtNLM"/>
    </source>
</evidence>
<name>A0ABQ9XLL9_9EUKA</name>
<feature type="transmembrane region" description="Helical" evidence="1">
    <location>
        <begin position="187"/>
        <end position="206"/>
    </location>
</feature>
<dbReference type="EMBL" id="JARBJD010000093">
    <property type="protein sequence ID" value="KAK2953317.1"/>
    <property type="molecule type" value="Genomic_DNA"/>
</dbReference>
<feature type="transmembrane region" description="Helical" evidence="1">
    <location>
        <begin position="248"/>
        <end position="267"/>
    </location>
</feature>
<sequence length="272" mass="29796">MNQSGFLTPLSVVEAVSALKKLEVKKTLGRACSGWMGVSILLILILPLLVAIPILTTRAMTEVKNGITRSNPFPWFLPDTLICILLILLLFQFAGINCWTLAATIIVLLIVLFELSANHRFIDQLSLDTIRIIDQHSNSSKTPVSNIPIPRRARIPLKTLLILAAGLLITTWILSSDLHLEQSEWRSLGIFVLLIALLISAIPVVIALKGMQIIHDRWFVLSLPLLIIAPPALFGLARLALEEESTELAFFAALVISLSTFIAAVIADDVAS</sequence>
<evidence type="ECO:0000313" key="2">
    <source>
        <dbReference type="EMBL" id="KAK2953317.1"/>
    </source>
</evidence>
<accession>A0ABQ9XLL9</accession>
<feature type="transmembrane region" description="Helical" evidence="1">
    <location>
        <begin position="99"/>
        <end position="117"/>
    </location>
</feature>
<organism evidence="2 3">
    <name type="scientific">Blattamonas nauphoetae</name>
    <dbReference type="NCBI Taxonomy" id="2049346"/>
    <lineage>
        <taxon>Eukaryota</taxon>
        <taxon>Metamonada</taxon>
        <taxon>Preaxostyla</taxon>
        <taxon>Oxymonadida</taxon>
        <taxon>Blattamonas</taxon>
    </lineage>
</organism>
<keyword evidence="1" id="KW-0812">Transmembrane</keyword>
<feature type="transmembrane region" description="Helical" evidence="1">
    <location>
        <begin position="75"/>
        <end position="93"/>
    </location>
</feature>
<comment type="caution">
    <text evidence="2">The sequence shown here is derived from an EMBL/GenBank/DDBJ whole genome shotgun (WGS) entry which is preliminary data.</text>
</comment>
<feature type="transmembrane region" description="Helical" evidence="1">
    <location>
        <begin position="218"/>
        <end position="236"/>
    </location>
</feature>
<reference evidence="2 3" key="1">
    <citation type="journal article" date="2022" name="bioRxiv">
        <title>Genomics of Preaxostyla Flagellates Illuminates Evolutionary Transitions and the Path Towards Mitochondrial Loss.</title>
        <authorList>
            <person name="Novak L.V.F."/>
            <person name="Treitli S.C."/>
            <person name="Pyrih J."/>
            <person name="Halakuc P."/>
            <person name="Pipaliya S.V."/>
            <person name="Vacek V."/>
            <person name="Brzon O."/>
            <person name="Soukal P."/>
            <person name="Eme L."/>
            <person name="Dacks J.B."/>
            <person name="Karnkowska A."/>
            <person name="Elias M."/>
            <person name="Hampl V."/>
        </authorList>
    </citation>
    <scope>NUCLEOTIDE SEQUENCE [LARGE SCALE GENOMIC DNA]</scope>
    <source>
        <strain evidence="2">NAU3</strain>
        <tissue evidence="2">Gut</tissue>
    </source>
</reference>
<evidence type="ECO:0000313" key="3">
    <source>
        <dbReference type="Proteomes" id="UP001281761"/>
    </source>
</evidence>
<feature type="transmembrane region" description="Helical" evidence="1">
    <location>
        <begin position="34"/>
        <end position="55"/>
    </location>
</feature>
<keyword evidence="3" id="KW-1185">Reference proteome</keyword>
<gene>
    <name evidence="2" type="ORF">BLNAU_11780</name>
</gene>